<dbReference type="HOGENOM" id="CLU_110125_0_0_7"/>
<evidence type="ECO:0000256" key="4">
    <source>
        <dbReference type="ARBA" id="ARBA00022691"/>
    </source>
</evidence>
<dbReference type="Gene3D" id="3.40.1280.10">
    <property type="match status" value="1"/>
</dbReference>
<dbReference type="Proteomes" id="UP000000646">
    <property type="component" value="Chromosome"/>
</dbReference>
<dbReference type="InterPro" id="IPR029026">
    <property type="entry name" value="tRNA_m1G_MTases_N"/>
</dbReference>
<dbReference type="InterPro" id="IPR001537">
    <property type="entry name" value="SpoU_MeTrfase"/>
</dbReference>
<dbReference type="EC" id="2.1.1.207" evidence="6"/>
<dbReference type="SUPFAM" id="SSF75217">
    <property type="entry name" value="alpha/beta knot"/>
    <property type="match status" value="1"/>
</dbReference>
<dbReference type="PIRSF" id="PIRSF029256">
    <property type="entry name" value="SpoU_TrmH_prd"/>
    <property type="match status" value="1"/>
</dbReference>
<keyword evidence="4 6" id="KW-0949">S-adenosyl-L-methionine</keyword>
<dbReference type="GO" id="GO:0003723">
    <property type="term" value="F:RNA binding"/>
    <property type="evidence" value="ECO:0007669"/>
    <property type="project" value="InterPro"/>
</dbReference>
<evidence type="ECO:0000313" key="10">
    <source>
        <dbReference type="Proteomes" id="UP000000646"/>
    </source>
</evidence>
<accession>A0A0H3PA45</accession>
<dbReference type="PANTHER" id="PTHR42971">
    <property type="entry name" value="TRNA (CYTIDINE(34)-2'-O)-METHYLTRANSFERASE"/>
    <property type="match status" value="1"/>
</dbReference>
<comment type="similarity">
    <text evidence="6">Belongs to the class IV-like SAM-binding methyltransferase superfamily. RNA methyltransferase TrmH family. TrmL subfamily.</text>
</comment>
<protein>
    <recommendedName>
        <fullName evidence="6">Putative tRNA (cytidine(34)-2'-O)-methyltransferase</fullName>
        <ecNumber evidence="6">2.1.1.207</ecNumber>
    </recommendedName>
    <alternativeName>
        <fullName evidence="6">tRNA (cytidine/uridine-2'-O-)-methyltransferase</fullName>
    </alternativeName>
</protein>
<organism evidence="9 10">
    <name type="scientific">Campylobacter jejuni subsp. jejuni serotype O:23/36 (strain 81-176)</name>
    <dbReference type="NCBI Taxonomy" id="354242"/>
    <lineage>
        <taxon>Bacteria</taxon>
        <taxon>Pseudomonadati</taxon>
        <taxon>Campylobacterota</taxon>
        <taxon>Epsilonproteobacteria</taxon>
        <taxon>Campylobacterales</taxon>
        <taxon>Campylobacteraceae</taxon>
        <taxon>Campylobacter</taxon>
    </lineage>
</organism>
<dbReference type="GO" id="GO:0002130">
    <property type="term" value="P:wobble position ribose methylation"/>
    <property type="evidence" value="ECO:0007669"/>
    <property type="project" value="TreeGrafter"/>
</dbReference>
<evidence type="ECO:0000256" key="2">
    <source>
        <dbReference type="ARBA" id="ARBA00022603"/>
    </source>
</evidence>
<dbReference type="eggNOG" id="COG0219">
    <property type="taxonomic scope" value="Bacteria"/>
</dbReference>
<gene>
    <name evidence="9" type="ordered locus">CJJ81176_0913</name>
</gene>
<name>A0A0H3PA45_CAMJJ</name>
<dbReference type="Pfam" id="PF00588">
    <property type="entry name" value="SpoU_methylase"/>
    <property type="match status" value="1"/>
</dbReference>
<evidence type="ECO:0000256" key="1">
    <source>
        <dbReference type="ARBA" id="ARBA00022490"/>
    </source>
</evidence>
<dbReference type="GO" id="GO:0005737">
    <property type="term" value="C:cytoplasm"/>
    <property type="evidence" value="ECO:0007669"/>
    <property type="project" value="UniProtKB-SubCell"/>
</dbReference>
<evidence type="ECO:0000256" key="6">
    <source>
        <dbReference type="HAMAP-Rule" id="MF_01885"/>
    </source>
</evidence>
<proteinExistence type="inferred from homology"/>
<reference evidence="10" key="1">
    <citation type="submission" date="2006-12" db="EMBL/GenBank/DDBJ databases">
        <authorList>
            <person name="Fouts D.E."/>
            <person name="Nelson K.E."/>
            <person name="Sebastian Y."/>
        </authorList>
    </citation>
    <scope>NUCLEOTIDE SEQUENCE [LARGE SCALE GENOMIC DNA]</scope>
    <source>
        <strain evidence="10">81-176</strain>
    </source>
</reference>
<evidence type="ECO:0000259" key="8">
    <source>
        <dbReference type="Pfam" id="PF00588"/>
    </source>
</evidence>
<feature type="binding site" evidence="6 7">
    <location>
        <position position="102"/>
    </location>
    <ligand>
        <name>S-adenosyl-L-methionine</name>
        <dbReference type="ChEBI" id="CHEBI:59789"/>
    </ligand>
</feature>
<evidence type="ECO:0000256" key="5">
    <source>
        <dbReference type="ARBA" id="ARBA00022694"/>
    </source>
</evidence>
<feature type="binding site" evidence="6 7">
    <location>
        <position position="131"/>
    </location>
    <ligand>
        <name>S-adenosyl-L-methionine</name>
        <dbReference type="ChEBI" id="CHEBI:59789"/>
    </ligand>
</feature>
<dbReference type="EMBL" id="CP000538">
    <property type="protein sequence ID" value="EAQ72412.1"/>
    <property type="molecule type" value="Genomic_DNA"/>
</dbReference>
<feature type="domain" description="tRNA/rRNA methyltransferase SpoU type" evidence="8">
    <location>
        <begin position="2"/>
        <end position="143"/>
    </location>
</feature>
<evidence type="ECO:0000256" key="7">
    <source>
        <dbReference type="PIRSR" id="PIRSR029256-1"/>
    </source>
</evidence>
<dbReference type="PANTHER" id="PTHR42971:SF1">
    <property type="entry name" value="TRNA (CYTIDINE(34)-2'-O)-METHYLTRANSFERASE"/>
    <property type="match status" value="1"/>
</dbReference>
<evidence type="ECO:0000313" key="9">
    <source>
        <dbReference type="EMBL" id="EAQ72412.1"/>
    </source>
</evidence>
<dbReference type="GO" id="GO:0141098">
    <property type="term" value="F:tRNA (cytidine(34)-2'-O)-methyltransferase activity"/>
    <property type="evidence" value="ECO:0007669"/>
    <property type="project" value="RHEA"/>
</dbReference>
<dbReference type="KEGG" id="cjj:CJJ81176_0913"/>
<sequence>MFNIVLVHPRIPQNTGSIGRMCFNAGFKLHIVKPTVFDISQKAVRRAGLDYWDKLEPIIWENLEEFLNENMIYKNRFFFATTKSQKAYFDAKFQKNDFLFFGSESYGLPMELMQLNWENAITIPMKSYGRSLNLATSVGIISYEALRQNFSNFVS</sequence>
<comment type="catalytic activity">
    <reaction evidence="6">
        <text>cytidine(34) in tRNA + S-adenosyl-L-methionine = 2'-O-methylcytidine(34) in tRNA + S-adenosyl-L-homocysteine + H(+)</text>
        <dbReference type="Rhea" id="RHEA:43084"/>
        <dbReference type="Rhea" id="RHEA-COMP:10331"/>
        <dbReference type="Rhea" id="RHEA-COMP:10332"/>
        <dbReference type="ChEBI" id="CHEBI:15378"/>
        <dbReference type="ChEBI" id="CHEBI:57856"/>
        <dbReference type="ChEBI" id="CHEBI:59789"/>
        <dbReference type="ChEBI" id="CHEBI:74495"/>
        <dbReference type="ChEBI" id="CHEBI:82748"/>
        <dbReference type="EC" id="2.1.1.207"/>
    </reaction>
</comment>
<keyword evidence="3 6" id="KW-0808">Transferase</keyword>
<comment type="subcellular location">
    <subcellularLocation>
        <location evidence="6">Cytoplasm</location>
    </subcellularLocation>
</comment>
<dbReference type="AlphaFoldDB" id="A0A0H3PA45"/>
<keyword evidence="2 6" id="KW-0489">Methyltransferase</keyword>
<keyword evidence="5 6" id="KW-0819">tRNA processing</keyword>
<keyword evidence="1 6" id="KW-0963">Cytoplasm</keyword>
<dbReference type="InterPro" id="IPR016914">
    <property type="entry name" value="TrmL"/>
</dbReference>
<evidence type="ECO:0000256" key="3">
    <source>
        <dbReference type="ARBA" id="ARBA00022679"/>
    </source>
</evidence>
<dbReference type="CDD" id="cd18094">
    <property type="entry name" value="SpoU-like_TrmL"/>
    <property type="match status" value="1"/>
</dbReference>
<dbReference type="RefSeq" id="WP_002857075.1">
    <property type="nucleotide sequence ID" value="NC_008787.1"/>
</dbReference>
<dbReference type="InterPro" id="IPR029028">
    <property type="entry name" value="Alpha/beta_knot_MTases"/>
</dbReference>
<comment type="function">
    <text evidence="6">Could methylate the ribose at the nucleotide 34 wobble position in tRNA.</text>
</comment>
<comment type="catalytic activity">
    <reaction evidence="6">
        <text>5-carboxymethylaminomethyluridine(34) in tRNA(Leu) + S-adenosyl-L-methionine = 5-carboxymethylaminomethyl-2'-O-methyluridine(34) in tRNA(Leu) + S-adenosyl-L-homocysteine + H(+)</text>
        <dbReference type="Rhea" id="RHEA:43088"/>
        <dbReference type="Rhea" id="RHEA-COMP:10333"/>
        <dbReference type="Rhea" id="RHEA-COMP:10334"/>
        <dbReference type="ChEBI" id="CHEBI:15378"/>
        <dbReference type="ChEBI" id="CHEBI:57856"/>
        <dbReference type="ChEBI" id="CHEBI:59789"/>
        <dbReference type="ChEBI" id="CHEBI:74508"/>
        <dbReference type="ChEBI" id="CHEBI:74511"/>
        <dbReference type="EC" id="2.1.1.207"/>
    </reaction>
</comment>
<comment type="caution">
    <text evidence="6">Lacks conserved residue(s) required for the propagation of feature annotation.</text>
</comment>
<dbReference type="GO" id="GO:0141102">
    <property type="term" value="F:tRNA (5-carboxymethylaminomethyluridine(34)-2'-O)-methyltransferase activity"/>
    <property type="evidence" value="ECO:0007669"/>
    <property type="project" value="RHEA"/>
</dbReference>
<dbReference type="HAMAP" id="MF_01885">
    <property type="entry name" value="tRNA_methyltr_TrmL"/>
    <property type="match status" value="1"/>
</dbReference>
<feature type="binding site" evidence="6 7">
    <location>
        <position position="123"/>
    </location>
    <ligand>
        <name>S-adenosyl-L-methionine</name>
        <dbReference type="ChEBI" id="CHEBI:59789"/>
    </ligand>
</feature>